<dbReference type="Pfam" id="PF07879">
    <property type="entry name" value="PHB_acc_N"/>
    <property type="match status" value="1"/>
</dbReference>
<keyword evidence="5" id="KW-1185">Reference proteome</keyword>
<reference evidence="5 6" key="1">
    <citation type="submission" date="2020-04" db="EMBL/GenBank/DDBJ databases">
        <title>Description of novel Gluconacetobacter.</title>
        <authorList>
            <person name="Sombolestani A."/>
        </authorList>
    </citation>
    <scope>NUCLEOTIDE SEQUENCE [LARGE SCALE GENOMIC DNA]</scope>
    <source>
        <strain evidence="4 5">LMG 1728</strain>
        <strain evidence="3 6">LMG 1731</strain>
    </source>
</reference>
<dbReference type="InterPro" id="IPR010134">
    <property type="entry name" value="PHA_reg_PhaR"/>
</dbReference>
<evidence type="ECO:0000259" key="1">
    <source>
        <dbReference type="Pfam" id="PF05233"/>
    </source>
</evidence>
<organism evidence="3 6">
    <name type="scientific">Gluconacetobacter dulcium</name>
    <dbReference type="NCBI Taxonomy" id="2729096"/>
    <lineage>
        <taxon>Bacteria</taxon>
        <taxon>Pseudomonadati</taxon>
        <taxon>Pseudomonadota</taxon>
        <taxon>Alphaproteobacteria</taxon>
        <taxon>Acetobacterales</taxon>
        <taxon>Acetobacteraceae</taxon>
        <taxon>Gluconacetobacter</taxon>
    </lineage>
</organism>
<sequence length="218" mass="24545">MEGILPDACRPCGPIVIKKYANRRLYDTERSIYITLDTLADMVRSGKEFVIFDARTGDDITRAVLTQIIMEEETKGRAMLPASFLRQIIRFYGDSMQGLVPEYLDQMMEQFTANHQQIRTTMQRTMEQFLPPGIEQLGRHDIEMMDRAMSMFASLYRPEAGPSFSAGAGGRDEGSGRAAPVDEMVPEAVESMEEEVTRLRREVAELRAVLGRTPGVKG</sequence>
<accession>A0A7W4NR83</accession>
<feature type="domain" description="PHB accumulation regulatory" evidence="1">
    <location>
        <begin position="80"/>
        <end position="119"/>
    </location>
</feature>
<evidence type="ECO:0000313" key="5">
    <source>
        <dbReference type="Proteomes" id="UP000540490"/>
    </source>
</evidence>
<dbReference type="EMBL" id="JABEQN010000001">
    <property type="protein sequence ID" value="MBB2192123.1"/>
    <property type="molecule type" value="Genomic_DNA"/>
</dbReference>
<dbReference type="Proteomes" id="UP000540490">
    <property type="component" value="Unassembled WGS sequence"/>
</dbReference>
<evidence type="ECO:0000313" key="4">
    <source>
        <dbReference type="EMBL" id="MBB2192123.1"/>
    </source>
</evidence>
<feature type="domain" description="PHA accumulation regulator DNA-binding N-terminal" evidence="2">
    <location>
        <begin position="16"/>
        <end position="76"/>
    </location>
</feature>
<comment type="caution">
    <text evidence="3">The sequence shown here is derived from an EMBL/GenBank/DDBJ whole genome shotgun (WGS) entry which is preliminary data.</text>
</comment>
<dbReference type="InterPro" id="IPR007897">
    <property type="entry name" value="PHB_accumulat"/>
</dbReference>
<dbReference type="GO" id="GO:0006355">
    <property type="term" value="P:regulation of DNA-templated transcription"/>
    <property type="evidence" value="ECO:0007669"/>
    <property type="project" value="InterPro"/>
</dbReference>
<dbReference type="Proteomes" id="UP000561077">
    <property type="component" value="Unassembled WGS sequence"/>
</dbReference>
<dbReference type="NCBIfam" id="TIGR01848">
    <property type="entry name" value="PHA_reg_PhaR"/>
    <property type="match status" value="1"/>
</dbReference>
<evidence type="ECO:0000313" key="3">
    <source>
        <dbReference type="EMBL" id="MBB2163182.1"/>
    </source>
</evidence>
<dbReference type="InterPro" id="IPR012909">
    <property type="entry name" value="PHA_DNA-bd_N"/>
</dbReference>
<gene>
    <name evidence="3" type="primary">phaR</name>
    <name evidence="4" type="ORF">HLH25_00430</name>
    <name evidence="3" type="ORF">HLH26_01280</name>
</gene>
<dbReference type="AlphaFoldDB" id="A0A7W4NR83"/>
<proteinExistence type="predicted"/>
<evidence type="ECO:0000313" key="6">
    <source>
        <dbReference type="Proteomes" id="UP000561077"/>
    </source>
</evidence>
<dbReference type="EMBL" id="JABEQO010000001">
    <property type="protein sequence ID" value="MBB2163182.1"/>
    <property type="molecule type" value="Genomic_DNA"/>
</dbReference>
<name>A0A7W4NR83_9PROT</name>
<evidence type="ECO:0000259" key="2">
    <source>
        <dbReference type="Pfam" id="PF07879"/>
    </source>
</evidence>
<protein>
    <submittedName>
        <fullName evidence="3">Polyhydroxyalkanoate synthesis repressor PhaR</fullName>
    </submittedName>
</protein>
<dbReference type="Pfam" id="PF05233">
    <property type="entry name" value="PHB_acc"/>
    <property type="match status" value="1"/>
</dbReference>